<feature type="transmembrane region" description="Helical" evidence="9">
    <location>
        <begin position="49"/>
        <end position="69"/>
    </location>
</feature>
<keyword evidence="5 9" id="KW-0472">Membrane</keyword>
<evidence type="ECO:0000256" key="5">
    <source>
        <dbReference type="ARBA" id="ARBA00023136"/>
    </source>
</evidence>
<evidence type="ECO:0000256" key="4">
    <source>
        <dbReference type="ARBA" id="ARBA00022989"/>
    </source>
</evidence>
<dbReference type="PANTHER" id="PTHR13002">
    <property type="entry name" value="C3ORF1 PROTEIN-RELATED"/>
    <property type="match status" value="1"/>
</dbReference>
<feature type="region of interest" description="Disordered" evidence="8">
    <location>
        <begin position="225"/>
        <end position="245"/>
    </location>
</feature>
<feature type="transmembrane region" description="Helical" evidence="9">
    <location>
        <begin position="107"/>
        <end position="128"/>
    </location>
</feature>
<gene>
    <name evidence="11" type="primary">LOC100367279</name>
</gene>
<evidence type="ECO:0000256" key="7">
    <source>
        <dbReference type="ARBA" id="ARBA00041344"/>
    </source>
</evidence>
<accession>A0ABM0GW14</accession>
<evidence type="ECO:0000256" key="3">
    <source>
        <dbReference type="ARBA" id="ARBA00022692"/>
    </source>
</evidence>
<evidence type="ECO:0000313" key="11">
    <source>
        <dbReference type="RefSeq" id="XP_002738575.1"/>
    </source>
</evidence>
<proteinExistence type="inferred from homology"/>
<evidence type="ECO:0000313" key="10">
    <source>
        <dbReference type="Proteomes" id="UP000694865"/>
    </source>
</evidence>
<evidence type="ECO:0000256" key="6">
    <source>
        <dbReference type="ARBA" id="ARBA00040778"/>
    </source>
</evidence>
<keyword evidence="4 9" id="KW-1133">Transmembrane helix</keyword>
<keyword evidence="10" id="KW-1185">Reference proteome</keyword>
<dbReference type="InterPro" id="IPR055299">
    <property type="entry name" value="TIMMDC1"/>
</dbReference>
<sequence>MTSSEKESVTGRDEIQLDCDNGGIESVKRIFRRKEDGRLSDEMDDVLRFSLGAFALGFVYGGLPASSLLRRRYIEKSQGEVYSHRVDAARQSQHAGVRGLIRYGWRWGWRVAALAGMFQGGSLIIALYRNKVDVLNYIAAAGISGSLYKTALGPRGMVAGGILGAVLGVPVGFSLVSLQKLAGEDVLEKFRRMKRDVILNDAKELRTAGEFLDIALNMAEKEMKESNEALAMSSPPKPQLPSQES</sequence>
<evidence type="ECO:0000256" key="1">
    <source>
        <dbReference type="ARBA" id="ARBA00004141"/>
    </source>
</evidence>
<evidence type="ECO:0000256" key="2">
    <source>
        <dbReference type="ARBA" id="ARBA00008444"/>
    </source>
</evidence>
<dbReference type="PANTHER" id="PTHR13002:SF1">
    <property type="entry name" value="COMPLEX I ASSEMBLY FACTOR TIMMDC1, MITOCHONDRIAL"/>
    <property type="match status" value="1"/>
</dbReference>
<protein>
    <recommendedName>
        <fullName evidence="6">Complex I assembly factor TIMMDC1, mitochondrial</fullName>
    </recommendedName>
    <alternativeName>
        <fullName evidence="7">Translocase of inner mitochondrial membrane domain-containing protein 1</fullName>
    </alternativeName>
</protein>
<feature type="transmembrane region" description="Helical" evidence="9">
    <location>
        <begin position="158"/>
        <end position="178"/>
    </location>
</feature>
<name>A0ABM0GW14_SACKO</name>
<dbReference type="Proteomes" id="UP000694865">
    <property type="component" value="Unplaced"/>
</dbReference>
<comment type="subcellular location">
    <subcellularLocation>
        <location evidence="1">Membrane</location>
        <topology evidence="1">Multi-pass membrane protein</topology>
    </subcellularLocation>
</comment>
<evidence type="ECO:0000256" key="8">
    <source>
        <dbReference type="SAM" id="MobiDB-lite"/>
    </source>
</evidence>
<evidence type="ECO:0000256" key="9">
    <source>
        <dbReference type="SAM" id="Phobius"/>
    </source>
</evidence>
<dbReference type="RefSeq" id="XP_002738575.1">
    <property type="nucleotide sequence ID" value="XM_002738529.2"/>
</dbReference>
<reference evidence="11" key="1">
    <citation type="submission" date="2025-08" db="UniProtKB">
        <authorList>
            <consortium name="RefSeq"/>
        </authorList>
    </citation>
    <scope>IDENTIFICATION</scope>
    <source>
        <tissue evidence="11">Testes</tissue>
    </source>
</reference>
<dbReference type="Pfam" id="PF02466">
    <property type="entry name" value="Tim17"/>
    <property type="match status" value="1"/>
</dbReference>
<keyword evidence="3 9" id="KW-0812">Transmembrane</keyword>
<dbReference type="GeneID" id="100367279"/>
<organism evidence="10 11">
    <name type="scientific">Saccoglossus kowalevskii</name>
    <name type="common">Acorn worm</name>
    <dbReference type="NCBI Taxonomy" id="10224"/>
    <lineage>
        <taxon>Eukaryota</taxon>
        <taxon>Metazoa</taxon>
        <taxon>Hemichordata</taxon>
        <taxon>Enteropneusta</taxon>
        <taxon>Harrimaniidae</taxon>
        <taxon>Saccoglossus</taxon>
    </lineage>
</organism>
<comment type="similarity">
    <text evidence="2">Belongs to the Tim17/Tim22/Tim23 family.</text>
</comment>